<comment type="caution">
    <text evidence="2">The sequence shown here is derived from an EMBL/GenBank/DDBJ whole genome shotgun (WGS) entry which is preliminary data.</text>
</comment>
<sequence>MIFSLLCCLLYSNLHLSLFKITRSYIKNYLFQLPYFLSKKY</sequence>
<proteinExistence type="predicted"/>
<feature type="signal peptide" evidence="1">
    <location>
        <begin position="1"/>
        <end position="19"/>
    </location>
</feature>
<keyword evidence="3" id="KW-1185">Reference proteome</keyword>
<keyword evidence="1" id="KW-0732">Signal</keyword>
<evidence type="ECO:0000313" key="3">
    <source>
        <dbReference type="Proteomes" id="UP000192356"/>
    </source>
</evidence>
<dbReference type="EMBL" id="LVKB01000030">
    <property type="protein sequence ID" value="ORD97293.1"/>
    <property type="molecule type" value="Genomic_DNA"/>
</dbReference>
<reference evidence="2 3" key="1">
    <citation type="journal article" date="2017" name="Environ. Microbiol.">
        <title>Decay of the glycolytic pathway and adaptation to intranuclear parasitism within Enterocytozoonidae microsporidia.</title>
        <authorList>
            <person name="Wiredu Boakye D."/>
            <person name="Jaroenlak P."/>
            <person name="Prachumwat A."/>
            <person name="Williams T.A."/>
            <person name="Bateman K.S."/>
            <person name="Itsathitphaisarn O."/>
            <person name="Sritunyalucksana K."/>
            <person name="Paszkiewicz K.H."/>
            <person name="Moore K.A."/>
            <person name="Stentiford G.D."/>
            <person name="Williams B.A."/>
        </authorList>
    </citation>
    <scope>NUCLEOTIDE SEQUENCE [LARGE SCALE GENOMIC DNA]</scope>
    <source>
        <strain evidence="2 3">GB1</strain>
    </source>
</reference>
<feature type="chain" id="PRO_5012281230" evidence="1">
    <location>
        <begin position="20"/>
        <end position="41"/>
    </location>
</feature>
<organism evidence="2 3">
    <name type="scientific">Hepatospora eriocheir</name>
    <dbReference type="NCBI Taxonomy" id="1081669"/>
    <lineage>
        <taxon>Eukaryota</taxon>
        <taxon>Fungi</taxon>
        <taxon>Fungi incertae sedis</taxon>
        <taxon>Microsporidia</taxon>
        <taxon>Hepatosporidae</taxon>
        <taxon>Hepatospora</taxon>
    </lineage>
</organism>
<dbReference type="VEuPathDB" id="MicrosporidiaDB:HERIO_2757"/>
<dbReference type="Proteomes" id="UP000192356">
    <property type="component" value="Unassembled WGS sequence"/>
</dbReference>
<protein>
    <submittedName>
        <fullName evidence="2">Uncharacterized protein</fullName>
    </submittedName>
</protein>
<evidence type="ECO:0000313" key="2">
    <source>
        <dbReference type="EMBL" id="ORD97293.1"/>
    </source>
</evidence>
<evidence type="ECO:0000256" key="1">
    <source>
        <dbReference type="SAM" id="SignalP"/>
    </source>
</evidence>
<dbReference type="AlphaFoldDB" id="A0A1X0QC95"/>
<gene>
    <name evidence="2" type="ORF">HERIO_2757</name>
</gene>
<accession>A0A1X0QC95</accession>
<name>A0A1X0QC95_9MICR</name>